<comment type="similarity">
    <text evidence="1 6">Belongs to the SbcD family.</text>
</comment>
<keyword evidence="3 6" id="KW-0540">Nuclease</keyword>
<dbReference type="OrthoDB" id="9773856at2"/>
<dbReference type="GO" id="GO:0008408">
    <property type="term" value="F:3'-5' exonuclease activity"/>
    <property type="evidence" value="ECO:0007669"/>
    <property type="project" value="InterPro"/>
</dbReference>
<dbReference type="InterPro" id="IPR004843">
    <property type="entry name" value="Calcineurin-like_PHP"/>
</dbReference>
<evidence type="ECO:0000256" key="4">
    <source>
        <dbReference type="ARBA" id="ARBA00022801"/>
    </source>
</evidence>
<keyword evidence="9" id="KW-1185">Reference proteome</keyword>
<dbReference type="Proteomes" id="UP000198221">
    <property type="component" value="Chromosome I"/>
</dbReference>
<comment type="function">
    <text evidence="6">SbcCD cleaves DNA hairpin structures. These structures can inhibit DNA replication and are intermediates in certain DNA recombination reactions. The complex acts as a 3'-&gt;5' double strand exonuclease that can open hairpins. It also has a 5' single-strand endonuclease activity.</text>
</comment>
<protein>
    <recommendedName>
        <fullName evidence="2 6">Nuclease SbcCD subunit D</fullName>
    </recommendedName>
</protein>
<organism evidence="8 9">
    <name type="scientific">Micromonospora inositola</name>
    <dbReference type="NCBI Taxonomy" id="47865"/>
    <lineage>
        <taxon>Bacteria</taxon>
        <taxon>Bacillati</taxon>
        <taxon>Actinomycetota</taxon>
        <taxon>Actinomycetes</taxon>
        <taxon>Micromonosporales</taxon>
        <taxon>Micromonosporaceae</taxon>
        <taxon>Micromonospora</taxon>
    </lineage>
</organism>
<reference evidence="9" key="1">
    <citation type="submission" date="2016-06" db="EMBL/GenBank/DDBJ databases">
        <authorList>
            <person name="Varghese N."/>
            <person name="Submissions Spin"/>
        </authorList>
    </citation>
    <scope>NUCLEOTIDE SEQUENCE [LARGE SCALE GENOMIC DNA]</scope>
    <source>
        <strain evidence="9">DSM 43819</strain>
    </source>
</reference>
<dbReference type="InterPro" id="IPR041796">
    <property type="entry name" value="Mre11_N"/>
</dbReference>
<keyword evidence="4 6" id="KW-0378">Hydrolase</keyword>
<evidence type="ECO:0000259" key="7">
    <source>
        <dbReference type="Pfam" id="PF00149"/>
    </source>
</evidence>
<evidence type="ECO:0000256" key="5">
    <source>
        <dbReference type="ARBA" id="ARBA00022839"/>
    </source>
</evidence>
<keyword evidence="6" id="KW-0233">DNA recombination</keyword>
<sequence>MKVLHTSDWHLGRTTWGHSRNQDHEVVLDEITAIAAAAQPDLILNTGDLFDQQRPPVQAMKLATDVLRALSAIAPVVVISGNHDSAPLLHWLHGLLRHGERVHIVADPDAVRVGTVLRFPVGDGRLHLAALPFITANRIVTVLDDPSARRKAYAAHIAAVQRELLHRLHEDFDPASDVSVLAAHQYLAGSVASRTENPNHTCDFYATDPEQIPPVDYAAFGHIHKPQELPGHVSGAYAGSPIQLDFGEVGEAKSVVLAHLHPGNPARIERLPLHAGRRLDVATGTLDELRARADSISTEICRIVVHTPSHEPDLSRQIRALFPDATIVQIDENAADRKLDLITPDTPAGSEPDNVAMFSAYLAEQGTRAASADRVLELFGTLLHHAGDELPPALPVEELLAEDLSAFTVPAEEDEAAA</sequence>
<accession>A0A1C5K5M2</accession>
<dbReference type="EMBL" id="LT607754">
    <property type="protein sequence ID" value="SCG78084.1"/>
    <property type="molecule type" value="Genomic_DNA"/>
</dbReference>
<dbReference type="GO" id="GO:0006310">
    <property type="term" value="P:DNA recombination"/>
    <property type="evidence" value="ECO:0007669"/>
    <property type="project" value="UniProtKB-KW"/>
</dbReference>
<dbReference type="GO" id="GO:0004519">
    <property type="term" value="F:endonuclease activity"/>
    <property type="evidence" value="ECO:0007669"/>
    <property type="project" value="UniProtKB-KW"/>
</dbReference>
<feature type="domain" description="Calcineurin-like phosphoesterase" evidence="7">
    <location>
        <begin position="1"/>
        <end position="226"/>
    </location>
</feature>
<comment type="subunit">
    <text evidence="6">Heterodimer of SbcC and SbcD.</text>
</comment>
<dbReference type="InterPro" id="IPR004593">
    <property type="entry name" value="SbcD"/>
</dbReference>
<dbReference type="Gene3D" id="3.60.21.10">
    <property type="match status" value="1"/>
</dbReference>
<evidence type="ECO:0000256" key="6">
    <source>
        <dbReference type="RuleBase" id="RU363069"/>
    </source>
</evidence>
<dbReference type="Pfam" id="PF00149">
    <property type="entry name" value="Metallophos"/>
    <property type="match status" value="1"/>
</dbReference>
<dbReference type="InterPro" id="IPR050535">
    <property type="entry name" value="DNA_Repair-Maintenance_Comp"/>
</dbReference>
<dbReference type="SUPFAM" id="SSF56300">
    <property type="entry name" value="Metallo-dependent phosphatases"/>
    <property type="match status" value="1"/>
</dbReference>
<evidence type="ECO:0000256" key="3">
    <source>
        <dbReference type="ARBA" id="ARBA00022722"/>
    </source>
</evidence>
<dbReference type="AlphaFoldDB" id="A0A1C5K5M2"/>
<proteinExistence type="inferred from homology"/>
<evidence type="ECO:0000313" key="9">
    <source>
        <dbReference type="Proteomes" id="UP000198221"/>
    </source>
</evidence>
<evidence type="ECO:0000256" key="2">
    <source>
        <dbReference type="ARBA" id="ARBA00013365"/>
    </source>
</evidence>
<keyword evidence="6" id="KW-0255">Endonuclease</keyword>
<dbReference type="NCBIfam" id="TIGR00619">
    <property type="entry name" value="sbcd"/>
    <property type="match status" value="1"/>
</dbReference>
<gene>
    <name evidence="6" type="primary">sbcD</name>
    <name evidence="8" type="ORF">GA0070613_6459</name>
</gene>
<dbReference type="PANTHER" id="PTHR30337">
    <property type="entry name" value="COMPONENT OF ATP-DEPENDENT DSDNA EXONUCLEASE"/>
    <property type="match status" value="1"/>
</dbReference>
<dbReference type="CDD" id="cd00840">
    <property type="entry name" value="MPP_Mre11_N"/>
    <property type="match status" value="1"/>
</dbReference>
<keyword evidence="6" id="KW-0235">DNA replication</keyword>
<dbReference type="InterPro" id="IPR029052">
    <property type="entry name" value="Metallo-depent_PP-like"/>
</dbReference>
<dbReference type="RefSeq" id="WP_157746629.1">
    <property type="nucleotide sequence ID" value="NZ_LT607754.1"/>
</dbReference>
<dbReference type="GO" id="GO:0006260">
    <property type="term" value="P:DNA replication"/>
    <property type="evidence" value="ECO:0007669"/>
    <property type="project" value="UniProtKB-KW"/>
</dbReference>
<keyword evidence="5 6" id="KW-0269">Exonuclease</keyword>
<name>A0A1C5K5M2_9ACTN</name>
<evidence type="ECO:0000256" key="1">
    <source>
        <dbReference type="ARBA" id="ARBA00010555"/>
    </source>
</evidence>
<dbReference type="PANTHER" id="PTHR30337:SF0">
    <property type="entry name" value="NUCLEASE SBCCD SUBUNIT D"/>
    <property type="match status" value="1"/>
</dbReference>
<evidence type="ECO:0000313" key="8">
    <source>
        <dbReference type="EMBL" id="SCG78084.1"/>
    </source>
</evidence>